<organism evidence="1 2">
    <name type="scientific">Amycolatopsis minnesotensis</name>
    <dbReference type="NCBI Taxonomy" id="337894"/>
    <lineage>
        <taxon>Bacteria</taxon>
        <taxon>Bacillati</taxon>
        <taxon>Actinomycetota</taxon>
        <taxon>Actinomycetes</taxon>
        <taxon>Pseudonocardiales</taxon>
        <taxon>Pseudonocardiaceae</taxon>
        <taxon>Amycolatopsis</taxon>
    </lineage>
</organism>
<proteinExistence type="predicted"/>
<reference evidence="1 2" key="1">
    <citation type="journal article" date="2019" name="Int. J. Syst. Evol. Microbiol.">
        <title>The Global Catalogue of Microorganisms (GCM) 10K type strain sequencing project: providing services to taxonomists for standard genome sequencing and annotation.</title>
        <authorList>
            <consortium name="The Broad Institute Genomics Platform"/>
            <consortium name="The Broad Institute Genome Sequencing Center for Infectious Disease"/>
            <person name="Wu L."/>
            <person name="Ma J."/>
        </authorList>
    </citation>
    <scope>NUCLEOTIDE SEQUENCE [LARGE SCALE GENOMIC DNA]</scope>
    <source>
        <strain evidence="1 2">JCM 14545</strain>
    </source>
</reference>
<dbReference type="EMBL" id="BAAANN010000015">
    <property type="protein sequence ID" value="GAA1965030.1"/>
    <property type="molecule type" value="Genomic_DNA"/>
</dbReference>
<comment type="caution">
    <text evidence="1">The sequence shown here is derived from an EMBL/GenBank/DDBJ whole genome shotgun (WGS) entry which is preliminary data.</text>
</comment>
<accession>A0ABN2R7Z1</accession>
<evidence type="ECO:0000313" key="1">
    <source>
        <dbReference type="EMBL" id="GAA1965030.1"/>
    </source>
</evidence>
<name>A0ABN2R7Z1_9PSEU</name>
<dbReference type="Proteomes" id="UP001501116">
    <property type="component" value="Unassembled WGS sequence"/>
</dbReference>
<evidence type="ECO:0000313" key="2">
    <source>
        <dbReference type="Proteomes" id="UP001501116"/>
    </source>
</evidence>
<protein>
    <recommendedName>
        <fullName evidence="3">HEXXH motif-containing protein</fullName>
    </recommendedName>
</protein>
<gene>
    <name evidence="1" type="ORF">GCM10009754_41310</name>
</gene>
<sequence>MAGHPTRTLLLAQAHQELTALRQLAATLAEVVPDGEAGQAVVDRFGLLTDRVARELKAVLRDPDPGTGWPSLNAARASALELTREVLAYCHGELLRRAELDHGIGDVAERLLDHLTRGAGIDRRVLLSVAESAFLTHTVSMIRNRFPDVSVWSLPVLAHEFGHHVASTMAHGDPRFRDEWRPVRQYLSEEADSGEGSREVELAHLNELFADVYATYVLGAAYPLHLLMLAAQPGPGTDTHPAWSRRVRTVLSTVDALGEDEHPTAAGFRGLSRKLASLTRANFPDAVGTAAEQALAGLQARAMIELLREHAYARARYPMPDRVQSLVIDPREPEREPVAGTTVADVLNAAWLWRLDRGDGPNWLLDEASRRAISLSQQVKE</sequence>
<evidence type="ECO:0008006" key="3">
    <source>
        <dbReference type="Google" id="ProtNLM"/>
    </source>
</evidence>
<dbReference type="RefSeq" id="WP_344420988.1">
    <property type="nucleotide sequence ID" value="NZ_BAAANN010000015.1"/>
</dbReference>
<keyword evidence="2" id="KW-1185">Reference proteome</keyword>